<dbReference type="Gene3D" id="3.90.1590.10">
    <property type="entry name" value="glutathione-dependent formaldehyde- activating enzyme (gfa)"/>
    <property type="match status" value="1"/>
</dbReference>
<feature type="domain" description="CENP-V/GFA" evidence="4">
    <location>
        <begin position="11"/>
        <end position="40"/>
    </location>
</feature>
<dbReference type="RefSeq" id="WP_244546798.1">
    <property type="nucleotide sequence ID" value="NZ_CP098807.1"/>
</dbReference>
<dbReference type="EMBL" id="CP098807">
    <property type="protein sequence ID" value="USJ22112.1"/>
    <property type="molecule type" value="Genomic_DNA"/>
</dbReference>
<name>A0A9Q8Y4J3_ENSAD</name>
<keyword evidence="3" id="KW-0862">Zinc</keyword>
<dbReference type="GO" id="GO:0016846">
    <property type="term" value="F:carbon-sulfur lyase activity"/>
    <property type="evidence" value="ECO:0007669"/>
    <property type="project" value="InterPro"/>
</dbReference>
<evidence type="ECO:0000259" key="4">
    <source>
        <dbReference type="Pfam" id="PF04828"/>
    </source>
</evidence>
<sequence length="186" mass="20824">MAKPQERHRIAACRCGLVAFEAAGEPIVGAACYCTSCRTAGERFEALPEASPVMEADGSTRFALYRKDRIRCVRGSDLLREHRLTPEAPTRRVIASCCNSAMFLEFKGGHWLSVYNQRFARDEQPPLEMRTMTKDRKAGVEFADTLPSYKTHSGRFMWRLLTAWAAMGFKAPKIDYVKGEANGIPG</sequence>
<dbReference type="InterPro" id="IPR011057">
    <property type="entry name" value="Mss4-like_sf"/>
</dbReference>
<dbReference type="AlphaFoldDB" id="A0A9Q8Y4J3"/>
<evidence type="ECO:0000256" key="1">
    <source>
        <dbReference type="ARBA" id="ARBA00005495"/>
    </source>
</evidence>
<dbReference type="Proteomes" id="UP001055460">
    <property type="component" value="Chromosome"/>
</dbReference>
<reference evidence="5" key="1">
    <citation type="submission" date="2022-06" db="EMBL/GenBank/DDBJ databases">
        <title>Physiological and biochemical characterization and genomic elucidation of a strain of the genus Ensifer adhaerens M8 that combines arsenic oxidation and chromium reduction.</title>
        <authorList>
            <person name="Li X."/>
            <person name="Yu c."/>
        </authorList>
    </citation>
    <scope>NUCLEOTIDE SEQUENCE</scope>
    <source>
        <strain evidence="5">M8</strain>
    </source>
</reference>
<gene>
    <name evidence="5" type="ORF">NE863_12385</name>
</gene>
<evidence type="ECO:0000256" key="2">
    <source>
        <dbReference type="ARBA" id="ARBA00022723"/>
    </source>
</evidence>
<dbReference type="Pfam" id="PF04828">
    <property type="entry name" value="GFA"/>
    <property type="match status" value="1"/>
</dbReference>
<evidence type="ECO:0000313" key="5">
    <source>
        <dbReference type="EMBL" id="USJ22112.1"/>
    </source>
</evidence>
<evidence type="ECO:0000313" key="6">
    <source>
        <dbReference type="Proteomes" id="UP001055460"/>
    </source>
</evidence>
<proteinExistence type="inferred from homology"/>
<protein>
    <recommendedName>
        <fullName evidence="4">CENP-V/GFA domain-containing protein</fullName>
    </recommendedName>
</protein>
<keyword evidence="2" id="KW-0479">Metal-binding</keyword>
<organism evidence="5 6">
    <name type="scientific">Ensifer adhaerens</name>
    <name type="common">Sinorhizobium morelense</name>
    <dbReference type="NCBI Taxonomy" id="106592"/>
    <lineage>
        <taxon>Bacteria</taxon>
        <taxon>Pseudomonadati</taxon>
        <taxon>Pseudomonadota</taxon>
        <taxon>Alphaproteobacteria</taxon>
        <taxon>Hyphomicrobiales</taxon>
        <taxon>Rhizobiaceae</taxon>
        <taxon>Sinorhizobium/Ensifer group</taxon>
        <taxon>Ensifer</taxon>
    </lineage>
</organism>
<accession>A0A9Q8Y4J3</accession>
<dbReference type="SUPFAM" id="SSF51316">
    <property type="entry name" value="Mss4-like"/>
    <property type="match status" value="1"/>
</dbReference>
<evidence type="ECO:0000256" key="3">
    <source>
        <dbReference type="ARBA" id="ARBA00022833"/>
    </source>
</evidence>
<dbReference type="GO" id="GO:0046872">
    <property type="term" value="F:metal ion binding"/>
    <property type="evidence" value="ECO:0007669"/>
    <property type="project" value="UniProtKB-KW"/>
</dbReference>
<comment type="similarity">
    <text evidence="1">Belongs to the Gfa family.</text>
</comment>
<dbReference type="InterPro" id="IPR006913">
    <property type="entry name" value="CENP-V/GFA"/>
</dbReference>